<reference evidence="2" key="1">
    <citation type="submission" date="2021-02" db="EMBL/GenBank/DDBJ databases">
        <authorList>
            <person name="Dougan E. K."/>
            <person name="Rhodes N."/>
            <person name="Thang M."/>
            <person name="Chan C."/>
        </authorList>
    </citation>
    <scope>NUCLEOTIDE SEQUENCE</scope>
</reference>
<dbReference type="Proteomes" id="UP000604046">
    <property type="component" value="Unassembled WGS sequence"/>
</dbReference>
<keyword evidence="3" id="KW-1185">Reference proteome</keyword>
<protein>
    <submittedName>
        <fullName evidence="2">Uncharacterized protein</fullName>
    </submittedName>
</protein>
<dbReference type="AlphaFoldDB" id="A0A812T7K1"/>
<feature type="compositionally biased region" description="Polar residues" evidence="1">
    <location>
        <begin position="184"/>
        <end position="195"/>
    </location>
</feature>
<evidence type="ECO:0000256" key="1">
    <source>
        <dbReference type="SAM" id="MobiDB-lite"/>
    </source>
</evidence>
<feature type="compositionally biased region" description="Basic and acidic residues" evidence="1">
    <location>
        <begin position="173"/>
        <end position="182"/>
    </location>
</feature>
<gene>
    <name evidence="2" type="ORF">SNAT2548_LOCUS28606</name>
</gene>
<sequence>MDTSSGYRKLSSCIAYSIRLAQKTPNREVSYCLRRALQHLVSAPCTLKRQICLYDGLGLDCKQPRLSPSNNMSVGVSQREGAQDSPAERRLKCGDAPMQGRVANTGTQTSEELVSQAECAALLESVFRQVQSSTDALMARLERLEHQDMVRNGFGQGNSVDANNNAGAGNHSQHGDLEEHLQIGRTQKAPQPLSDSHQRDGALGHCRQTGRTQGTPQSLSDASSHRREVALRRCQVLLPIDELRRRLSSMSDDEL</sequence>
<evidence type="ECO:0000313" key="2">
    <source>
        <dbReference type="EMBL" id="CAE7510771.1"/>
    </source>
</evidence>
<feature type="region of interest" description="Disordered" evidence="1">
    <location>
        <begin position="152"/>
        <end position="226"/>
    </location>
</feature>
<dbReference type="EMBL" id="CAJNDS010002523">
    <property type="protein sequence ID" value="CAE7510771.1"/>
    <property type="molecule type" value="Genomic_DNA"/>
</dbReference>
<evidence type="ECO:0000313" key="3">
    <source>
        <dbReference type="Proteomes" id="UP000604046"/>
    </source>
</evidence>
<name>A0A812T7K1_9DINO</name>
<comment type="caution">
    <text evidence="2">The sequence shown here is derived from an EMBL/GenBank/DDBJ whole genome shotgun (WGS) entry which is preliminary data.</text>
</comment>
<accession>A0A812T7K1</accession>
<organism evidence="2 3">
    <name type="scientific">Symbiodinium natans</name>
    <dbReference type="NCBI Taxonomy" id="878477"/>
    <lineage>
        <taxon>Eukaryota</taxon>
        <taxon>Sar</taxon>
        <taxon>Alveolata</taxon>
        <taxon>Dinophyceae</taxon>
        <taxon>Suessiales</taxon>
        <taxon>Symbiodiniaceae</taxon>
        <taxon>Symbiodinium</taxon>
    </lineage>
</organism>
<feature type="compositionally biased region" description="Polar residues" evidence="1">
    <location>
        <begin position="209"/>
        <end position="222"/>
    </location>
</feature>
<feature type="compositionally biased region" description="Polar residues" evidence="1">
    <location>
        <begin position="157"/>
        <end position="172"/>
    </location>
</feature>
<proteinExistence type="predicted"/>